<dbReference type="PANTHER" id="PTHR31604:SF30">
    <property type="entry name" value="PROTEIN LATERAL ROOT PRIMORDIUM 1"/>
    <property type="match status" value="1"/>
</dbReference>
<sequence>MNLPSLDWSPWLPISAFMIWKGEEAMALSSVSSIPTLLTCSLLQRDAGLSLHISKSSKNCKKAGPRSTFSKQQRATTSLLSQTTAAKITGGVASARRFPSDTGAFADWAASSAVADRGDDLCLGFNAGSGSGSGGGVVWAAAGSSSATGGGGRQTVNYGMPADMGTVVLASAASLQHHHESWLSASEHHPAIIPLLAATPCVVDDDSPAGRGKLGGGIHIWQPAQPQAAPYHHDGHPFPAHHETNPNPNPNPNPTLYNYLRKPIPMLESSVIIGATAGVGASTCQDCGNQAKKDCSHRRCRTCCKSRGLECSTHQNLSQLLKISSCFVSHADAGVKEHLPGHVRVPALFKCVRVTSIDDGDDEYAYHAMVKIGGRVFKGFLYDHGLDDGGGHSDDGKESSIPNISELHLGNRFGGASSSTMQSPSDAFGGGLIGSTHYDNQINE</sequence>
<comment type="similarity">
    <text evidence="2">Belongs to the SHI protein family.</text>
</comment>
<keyword evidence="10" id="KW-1185">Reference proteome</keyword>
<dbReference type="PANTHER" id="PTHR31604">
    <property type="entry name" value="PROTEIN LATERAL ROOT PRIMORDIUM 1"/>
    <property type="match status" value="1"/>
</dbReference>
<evidence type="ECO:0000313" key="9">
    <source>
        <dbReference type="EMBL" id="KAG6533934.1"/>
    </source>
</evidence>
<feature type="compositionally biased region" description="Basic and acidic residues" evidence="8">
    <location>
        <begin position="231"/>
        <end position="244"/>
    </location>
</feature>
<gene>
    <name evidence="9" type="ORF">ZIOFF_007813</name>
</gene>
<keyword evidence="4" id="KW-0862">Zinc</keyword>
<dbReference type="GO" id="GO:0003677">
    <property type="term" value="F:DNA binding"/>
    <property type="evidence" value="ECO:0007669"/>
    <property type="project" value="UniProtKB-KW"/>
</dbReference>
<comment type="subcellular location">
    <subcellularLocation>
        <location evidence="1">Nucleus</location>
    </subcellularLocation>
</comment>
<keyword evidence="7" id="KW-0539">Nucleus</keyword>
<evidence type="ECO:0000256" key="5">
    <source>
        <dbReference type="ARBA" id="ARBA00023125"/>
    </source>
</evidence>
<evidence type="ECO:0000256" key="7">
    <source>
        <dbReference type="ARBA" id="ARBA00023242"/>
    </source>
</evidence>
<dbReference type="InterPro" id="IPR006511">
    <property type="entry name" value="SHI_C"/>
</dbReference>
<keyword evidence="3" id="KW-0479">Metal-binding</keyword>
<name>A0A8J5I2A8_ZINOF</name>
<reference evidence="9 10" key="1">
    <citation type="submission" date="2020-08" db="EMBL/GenBank/DDBJ databases">
        <title>Plant Genome Project.</title>
        <authorList>
            <person name="Zhang R.-G."/>
        </authorList>
    </citation>
    <scope>NUCLEOTIDE SEQUENCE [LARGE SCALE GENOMIC DNA]</scope>
    <source>
        <tissue evidence="9">Rhizome</tissue>
    </source>
</reference>
<evidence type="ECO:0000256" key="8">
    <source>
        <dbReference type="SAM" id="MobiDB-lite"/>
    </source>
</evidence>
<dbReference type="EMBL" id="JACMSC010000002">
    <property type="protein sequence ID" value="KAG6533934.1"/>
    <property type="molecule type" value="Genomic_DNA"/>
</dbReference>
<keyword evidence="6" id="KW-0010">Activator</keyword>
<evidence type="ECO:0000256" key="1">
    <source>
        <dbReference type="ARBA" id="ARBA00004123"/>
    </source>
</evidence>
<proteinExistence type="inferred from homology"/>
<dbReference type="Pfam" id="PF05142">
    <property type="entry name" value="DUF702"/>
    <property type="match status" value="2"/>
</dbReference>
<protein>
    <submittedName>
        <fullName evidence="9">Uncharacterized protein</fullName>
    </submittedName>
</protein>
<dbReference type="AlphaFoldDB" id="A0A8J5I2A8"/>
<dbReference type="NCBIfam" id="TIGR01624">
    <property type="entry name" value="LRP1_Cterm"/>
    <property type="match status" value="1"/>
</dbReference>
<evidence type="ECO:0000256" key="6">
    <source>
        <dbReference type="ARBA" id="ARBA00023159"/>
    </source>
</evidence>
<dbReference type="GO" id="GO:0003700">
    <property type="term" value="F:DNA-binding transcription factor activity"/>
    <property type="evidence" value="ECO:0007669"/>
    <property type="project" value="InterPro"/>
</dbReference>
<organism evidence="9 10">
    <name type="scientific">Zingiber officinale</name>
    <name type="common">Ginger</name>
    <name type="synonym">Amomum zingiber</name>
    <dbReference type="NCBI Taxonomy" id="94328"/>
    <lineage>
        <taxon>Eukaryota</taxon>
        <taxon>Viridiplantae</taxon>
        <taxon>Streptophyta</taxon>
        <taxon>Embryophyta</taxon>
        <taxon>Tracheophyta</taxon>
        <taxon>Spermatophyta</taxon>
        <taxon>Magnoliopsida</taxon>
        <taxon>Liliopsida</taxon>
        <taxon>Zingiberales</taxon>
        <taxon>Zingiberaceae</taxon>
        <taxon>Zingiber</taxon>
    </lineage>
</organism>
<accession>A0A8J5I2A8</accession>
<dbReference type="Proteomes" id="UP000734854">
    <property type="component" value="Unassembled WGS sequence"/>
</dbReference>
<dbReference type="GO" id="GO:0046872">
    <property type="term" value="F:metal ion binding"/>
    <property type="evidence" value="ECO:0007669"/>
    <property type="project" value="UniProtKB-KW"/>
</dbReference>
<feature type="region of interest" description="Disordered" evidence="8">
    <location>
        <begin position="227"/>
        <end position="255"/>
    </location>
</feature>
<dbReference type="NCBIfam" id="TIGR01623">
    <property type="entry name" value="put_zinc_LRP1"/>
    <property type="match status" value="1"/>
</dbReference>
<evidence type="ECO:0000313" key="10">
    <source>
        <dbReference type="Proteomes" id="UP000734854"/>
    </source>
</evidence>
<dbReference type="InterPro" id="IPR007818">
    <property type="entry name" value="SHI"/>
</dbReference>
<evidence type="ECO:0000256" key="4">
    <source>
        <dbReference type="ARBA" id="ARBA00022833"/>
    </source>
</evidence>
<evidence type="ECO:0000256" key="3">
    <source>
        <dbReference type="ARBA" id="ARBA00022723"/>
    </source>
</evidence>
<dbReference type="InterPro" id="IPR006510">
    <property type="entry name" value="Znf_LRP1"/>
</dbReference>
<keyword evidence="5" id="KW-0238">DNA-binding</keyword>
<evidence type="ECO:0000256" key="2">
    <source>
        <dbReference type="ARBA" id="ARBA00006911"/>
    </source>
</evidence>
<comment type="caution">
    <text evidence="9">The sequence shown here is derived from an EMBL/GenBank/DDBJ whole genome shotgun (WGS) entry which is preliminary data.</text>
</comment>
<dbReference type="GO" id="GO:0045893">
    <property type="term" value="P:positive regulation of DNA-templated transcription"/>
    <property type="evidence" value="ECO:0007669"/>
    <property type="project" value="TreeGrafter"/>
</dbReference>
<dbReference type="GO" id="GO:0005634">
    <property type="term" value="C:nucleus"/>
    <property type="evidence" value="ECO:0007669"/>
    <property type="project" value="UniProtKB-SubCell"/>
</dbReference>